<dbReference type="Pfam" id="PF01826">
    <property type="entry name" value="TIL"/>
    <property type="match status" value="1"/>
</dbReference>
<accession>A0A6M2CY48</accession>
<proteinExistence type="predicted"/>
<evidence type="ECO:0000256" key="1">
    <source>
        <dbReference type="SAM" id="SignalP"/>
    </source>
</evidence>
<evidence type="ECO:0000259" key="2">
    <source>
        <dbReference type="Pfam" id="PF01826"/>
    </source>
</evidence>
<evidence type="ECO:0000313" key="3">
    <source>
        <dbReference type="EMBL" id="NOV38733.1"/>
    </source>
</evidence>
<dbReference type="Gene3D" id="2.10.25.10">
    <property type="entry name" value="Laminin"/>
    <property type="match status" value="1"/>
</dbReference>
<name>A0A6M2CY48_RHIMP</name>
<reference evidence="3" key="1">
    <citation type="submission" date="2019-09" db="EMBL/GenBank/DDBJ databases">
        <title>Organ-specific transcriptomic study of the physiology of the cattle tick, Rhipicephalus microplus.</title>
        <authorList>
            <person name="Tirloni L."/>
            <person name="Braz G."/>
            <person name="Gandara A.C.P."/>
            <person name="Sabadin G.A."/>
            <person name="da Silva R.M."/>
            <person name="Guizzo M.G."/>
            <person name="Machado J.A."/>
            <person name="Costa E.P."/>
            <person name="Gomes H.F."/>
            <person name="Moraes J."/>
            <person name="Mota M.B.S."/>
            <person name="Mesquita R.D."/>
            <person name="Alvarenga P.H."/>
            <person name="Alves F."/>
            <person name="Seixas A."/>
            <person name="da Fonseca R.N."/>
            <person name="Fogaca A."/>
            <person name="Logullo C."/>
            <person name="Tanaka A."/>
            <person name="Daffre S."/>
            <person name="Termignoni C."/>
            <person name="Vaz I.S.Jr."/>
            <person name="Oliveira P.L."/>
            <person name="Ribeiro J.M."/>
        </authorList>
    </citation>
    <scope>NUCLEOTIDE SEQUENCE</scope>
    <source>
        <strain evidence="3">Porto Alegre</strain>
    </source>
</reference>
<dbReference type="EMBL" id="GHWJ01005996">
    <property type="protein sequence ID" value="NOV38733.1"/>
    <property type="molecule type" value="Transcribed_RNA"/>
</dbReference>
<keyword evidence="1" id="KW-0732">Signal</keyword>
<dbReference type="OrthoDB" id="6236007at2759"/>
<feature type="signal peptide" evidence="1">
    <location>
        <begin position="1"/>
        <end position="25"/>
    </location>
</feature>
<protein>
    <submittedName>
        <fullName evidence="3">Putative tick til 11</fullName>
    </submittedName>
</protein>
<dbReference type="AlphaFoldDB" id="A0A6M2CY48"/>
<sequence>MLLRTNIRAVLVAAAVLAVLHASYAEGTKCGEGEVYKENQSSSCGERKCGEPENGPRPCTLDLVSGCFCGDGLYRRSDNKCVSKRQCH</sequence>
<feature type="chain" id="PRO_5026764615" evidence="1">
    <location>
        <begin position="26"/>
        <end position="88"/>
    </location>
</feature>
<dbReference type="InterPro" id="IPR036084">
    <property type="entry name" value="Ser_inhib-like_sf"/>
</dbReference>
<feature type="domain" description="TIL" evidence="2">
    <location>
        <begin position="30"/>
        <end position="87"/>
    </location>
</feature>
<dbReference type="SUPFAM" id="SSF57567">
    <property type="entry name" value="Serine protease inhibitors"/>
    <property type="match status" value="1"/>
</dbReference>
<dbReference type="CDD" id="cd19941">
    <property type="entry name" value="TIL"/>
    <property type="match status" value="1"/>
</dbReference>
<organism evidence="3">
    <name type="scientific">Rhipicephalus microplus</name>
    <name type="common">Cattle tick</name>
    <name type="synonym">Boophilus microplus</name>
    <dbReference type="NCBI Taxonomy" id="6941"/>
    <lineage>
        <taxon>Eukaryota</taxon>
        <taxon>Metazoa</taxon>
        <taxon>Ecdysozoa</taxon>
        <taxon>Arthropoda</taxon>
        <taxon>Chelicerata</taxon>
        <taxon>Arachnida</taxon>
        <taxon>Acari</taxon>
        <taxon>Parasitiformes</taxon>
        <taxon>Ixodida</taxon>
        <taxon>Ixodoidea</taxon>
        <taxon>Ixodidae</taxon>
        <taxon>Rhipicephalinae</taxon>
        <taxon>Rhipicephalus</taxon>
        <taxon>Boophilus</taxon>
    </lineage>
</organism>
<dbReference type="VEuPathDB" id="VectorBase:LOC119179913"/>
<dbReference type="InterPro" id="IPR002919">
    <property type="entry name" value="TIL_dom"/>
</dbReference>